<dbReference type="OrthoDB" id="2328924at2759"/>
<dbReference type="PANTHER" id="PTHR40128:SF1">
    <property type="entry name" value="PHYTANOYL-COA HYDROXYLASE"/>
    <property type="match status" value="1"/>
</dbReference>
<dbReference type="InterPro" id="IPR008775">
    <property type="entry name" value="Phytyl_CoA_dOase-like"/>
</dbReference>
<proteinExistence type="predicted"/>
<name>A0A8H4Q8R7_9HYPO</name>
<sequence>MPHADKLPEPTIQGIVLRVNDGPLKPSEAAPLRISRPSEPISTLRERYETEGYVFLKGLLPRADVLSAREAYFRSVAPSGVLKAGTQPVEGIFDDDSSAADFPGIGAGSVANSRPGGTEKAAVFVDLALAAHREAWYAGSDDEVGFARHPMLREFVAAFTGWGQRTLAVRRSLLRNNTPGNGAIGVHYDQSFMRHGEPTAVTAWVPMGDIRLEGGGLIYLEGGDVLGQELEADFNLKAREAGMSDEEMRSAFNAHMMSSGFLSDGPAAFARGCGRRWLVSAYEAGDVVFHRPHMIHASTINEDPEGRIRLGTDLRFVDTGRPWDERWNNHFRFDDGV</sequence>
<organism evidence="1 2">
    <name type="scientific">Ophiocordyceps camponoti-floridani</name>
    <dbReference type="NCBI Taxonomy" id="2030778"/>
    <lineage>
        <taxon>Eukaryota</taxon>
        <taxon>Fungi</taxon>
        <taxon>Dikarya</taxon>
        <taxon>Ascomycota</taxon>
        <taxon>Pezizomycotina</taxon>
        <taxon>Sordariomycetes</taxon>
        <taxon>Hypocreomycetidae</taxon>
        <taxon>Hypocreales</taxon>
        <taxon>Ophiocordycipitaceae</taxon>
        <taxon>Ophiocordyceps</taxon>
    </lineage>
</organism>
<dbReference type="SUPFAM" id="SSF51197">
    <property type="entry name" value="Clavaminate synthase-like"/>
    <property type="match status" value="1"/>
</dbReference>
<reference evidence="1 2" key="1">
    <citation type="journal article" date="2020" name="G3 (Bethesda)">
        <title>Genetic Underpinnings of Host Manipulation by Ophiocordyceps as Revealed by Comparative Transcriptomics.</title>
        <authorList>
            <person name="Will I."/>
            <person name="Das B."/>
            <person name="Trinh T."/>
            <person name="Brachmann A."/>
            <person name="Ohm R.A."/>
            <person name="de Bekker C."/>
        </authorList>
    </citation>
    <scope>NUCLEOTIDE SEQUENCE [LARGE SCALE GENOMIC DNA]</scope>
    <source>
        <strain evidence="1 2">EC05</strain>
    </source>
</reference>
<dbReference type="EMBL" id="JAACLJ010000003">
    <property type="protein sequence ID" value="KAF4589857.1"/>
    <property type="molecule type" value="Genomic_DNA"/>
</dbReference>
<comment type="caution">
    <text evidence="1">The sequence shown here is derived from an EMBL/GenBank/DDBJ whole genome shotgun (WGS) entry which is preliminary data.</text>
</comment>
<dbReference type="Proteomes" id="UP000562929">
    <property type="component" value="Unassembled WGS sequence"/>
</dbReference>
<dbReference type="PANTHER" id="PTHR40128">
    <property type="entry name" value="EXPRESSED PROTEIN"/>
    <property type="match status" value="1"/>
</dbReference>
<protein>
    <submittedName>
        <fullName evidence="1">Phytanoyl-CoA hydroxylase</fullName>
    </submittedName>
</protein>
<dbReference type="AlphaFoldDB" id="A0A8H4Q8R7"/>
<evidence type="ECO:0000313" key="1">
    <source>
        <dbReference type="EMBL" id="KAF4589857.1"/>
    </source>
</evidence>
<keyword evidence="2" id="KW-1185">Reference proteome</keyword>
<dbReference type="Pfam" id="PF05721">
    <property type="entry name" value="PhyH"/>
    <property type="match status" value="1"/>
</dbReference>
<accession>A0A8H4Q8R7</accession>
<dbReference type="Gene3D" id="2.60.120.620">
    <property type="entry name" value="q2cbj1_9rhob like domain"/>
    <property type="match status" value="1"/>
</dbReference>
<evidence type="ECO:0000313" key="2">
    <source>
        <dbReference type="Proteomes" id="UP000562929"/>
    </source>
</evidence>
<gene>
    <name evidence="1" type="ORF">GQ602_003746</name>
</gene>